<evidence type="ECO:0000313" key="15">
    <source>
        <dbReference type="EMBL" id="CAB4253065.1"/>
    </source>
</evidence>
<dbReference type="OrthoDB" id="10249039at2759"/>
<evidence type="ECO:0000256" key="6">
    <source>
        <dbReference type="ARBA" id="ARBA00043698"/>
    </source>
</evidence>
<dbReference type="FunFam" id="3.10.110.10:FF:000005">
    <property type="entry name" value="NEDD8-conjugating enzyme Ubc12"/>
    <property type="match status" value="1"/>
</dbReference>
<dbReference type="SUPFAM" id="SSF54495">
    <property type="entry name" value="UBC-like"/>
    <property type="match status" value="1"/>
</dbReference>
<evidence type="ECO:0000256" key="1">
    <source>
        <dbReference type="ARBA" id="ARBA00005032"/>
    </source>
</evidence>
<sequence>MLKLRQLQKKKQEELANASSLQTTNLLPASRIRLQRDLETLDLPPFVDLQIINQIDQMNELPLIQLKISPDENMYKDGHFLFNIEFGDNYPIEAPKVKCLNRIYHPNINLNGNVCLNILREDWSPALDLQSIVIGLLFLFLEPNPKDPLNKAAAQQLIVNKGLFIQKVRSAMEGGFVDNEMFDYVL</sequence>
<evidence type="ECO:0000256" key="3">
    <source>
        <dbReference type="ARBA" id="ARBA00022741"/>
    </source>
</evidence>
<gene>
    <name evidence="15" type="ORF">KABA2_02S10912</name>
</gene>
<dbReference type="InterPro" id="IPR023313">
    <property type="entry name" value="UBQ-conjugating_AS"/>
</dbReference>
<proteinExistence type="inferred from homology"/>
<dbReference type="SMART" id="SM00212">
    <property type="entry name" value="UBCc"/>
    <property type="match status" value="1"/>
</dbReference>
<evidence type="ECO:0000256" key="2">
    <source>
        <dbReference type="ARBA" id="ARBA00022679"/>
    </source>
</evidence>
<dbReference type="Proteomes" id="UP000644660">
    <property type="component" value="Unassembled WGS sequence"/>
</dbReference>
<evidence type="ECO:0000256" key="11">
    <source>
        <dbReference type="ARBA" id="ARBA00044315"/>
    </source>
</evidence>
<evidence type="ECO:0000256" key="5">
    <source>
        <dbReference type="ARBA" id="ARBA00022840"/>
    </source>
</evidence>
<dbReference type="GO" id="GO:0061654">
    <property type="term" value="F:NEDD8 conjugating enzyme activity"/>
    <property type="evidence" value="ECO:0007669"/>
    <property type="project" value="UniProtKB-EC"/>
</dbReference>
<keyword evidence="4 13" id="KW-0833">Ubl conjugation pathway</keyword>
<dbReference type="PROSITE" id="PS50127">
    <property type="entry name" value="UBC_2"/>
    <property type="match status" value="1"/>
</dbReference>
<dbReference type="Gene3D" id="3.10.110.10">
    <property type="entry name" value="Ubiquitin Conjugating Enzyme"/>
    <property type="match status" value="1"/>
</dbReference>
<dbReference type="EC" id="2.3.2.34" evidence="7"/>
<feature type="active site" description="Glycyl thioester intermediate" evidence="12">
    <location>
        <position position="115"/>
    </location>
</feature>
<dbReference type="CDD" id="cd23794">
    <property type="entry name" value="UBCc_UBE2F_UBE2M"/>
    <property type="match status" value="1"/>
</dbReference>
<evidence type="ECO:0000256" key="10">
    <source>
        <dbReference type="ARBA" id="ARBA00044279"/>
    </source>
</evidence>
<reference evidence="15 16" key="1">
    <citation type="submission" date="2020-05" db="EMBL/GenBank/DDBJ databases">
        <authorList>
            <person name="Casaregola S."/>
            <person name="Devillers H."/>
            <person name="Grondin C."/>
        </authorList>
    </citation>
    <scope>NUCLEOTIDE SEQUENCE [LARGE SCALE GENOMIC DNA]</scope>
    <source>
        <strain evidence="15 16">CLIB 1767</strain>
    </source>
</reference>
<protein>
    <recommendedName>
        <fullName evidence="9">NEDD8-conjugating enzyme UBC12</fullName>
        <ecNumber evidence="7">2.3.2.34</ecNumber>
    </recommendedName>
    <alternativeName>
        <fullName evidence="8">NEDD8-conjugating enzyme Ubc12</fullName>
    </alternativeName>
    <alternativeName>
        <fullName evidence="10">RUB1-conjugating enzyme</fullName>
    </alternativeName>
    <alternativeName>
        <fullName evidence="11">Ubiquitin carrier protein 12</fullName>
    </alternativeName>
</protein>
<comment type="caution">
    <text evidence="15">The sequence shown here is derived from an EMBL/GenBank/DDBJ whole genome shotgun (WGS) entry which is preliminary data.</text>
</comment>
<dbReference type="RefSeq" id="XP_041405103.1">
    <property type="nucleotide sequence ID" value="XM_041549169.1"/>
</dbReference>
<accession>A0A8H2VD15</accession>
<dbReference type="Pfam" id="PF00179">
    <property type="entry name" value="UQ_con"/>
    <property type="match status" value="1"/>
</dbReference>
<comment type="catalytic activity">
    <reaction evidence="6">
        <text>[E1 NEDD8-activating enzyme]-S-[NEDD8 protein]-yl-L-cysteine + [E2 NEDD8-conjugating enzyme]-L-cysteine = [E1 NEDD8-activating enzyme]-L-cysteine + [E2 NEDD8-conjugating enzyme]-S-[NEDD8-protein]-yl-L-cysteine.</text>
        <dbReference type="EC" id="2.3.2.34"/>
    </reaction>
</comment>
<name>A0A8H2VD15_9SACH</name>
<keyword evidence="3 13" id="KW-0547">Nucleotide-binding</keyword>
<dbReference type="PANTHER" id="PTHR24068">
    <property type="entry name" value="UBIQUITIN-CONJUGATING ENZYME E2"/>
    <property type="match status" value="1"/>
</dbReference>
<comment type="pathway">
    <text evidence="1">Protein modification; protein neddylation.</text>
</comment>
<dbReference type="PROSITE" id="PS00183">
    <property type="entry name" value="UBC_1"/>
    <property type="match status" value="1"/>
</dbReference>
<keyword evidence="16" id="KW-1185">Reference proteome</keyword>
<dbReference type="GeneID" id="64856215"/>
<keyword evidence="2" id="KW-0808">Transferase</keyword>
<evidence type="ECO:0000256" key="4">
    <source>
        <dbReference type="ARBA" id="ARBA00022786"/>
    </source>
</evidence>
<dbReference type="GO" id="GO:0005524">
    <property type="term" value="F:ATP binding"/>
    <property type="evidence" value="ECO:0007669"/>
    <property type="project" value="UniProtKB-UniRule"/>
</dbReference>
<evidence type="ECO:0000256" key="12">
    <source>
        <dbReference type="PROSITE-ProRule" id="PRU10133"/>
    </source>
</evidence>
<evidence type="ECO:0000259" key="14">
    <source>
        <dbReference type="PROSITE" id="PS50127"/>
    </source>
</evidence>
<dbReference type="InterPro" id="IPR000608">
    <property type="entry name" value="UBC"/>
</dbReference>
<keyword evidence="5 13" id="KW-0067">ATP-binding</keyword>
<comment type="similarity">
    <text evidence="13">Belongs to the ubiquitin-conjugating enzyme family.</text>
</comment>
<evidence type="ECO:0000313" key="16">
    <source>
        <dbReference type="Proteomes" id="UP000644660"/>
    </source>
</evidence>
<evidence type="ECO:0000256" key="13">
    <source>
        <dbReference type="RuleBase" id="RU362109"/>
    </source>
</evidence>
<dbReference type="EMBL" id="CAEFZW010000002">
    <property type="protein sequence ID" value="CAB4253065.1"/>
    <property type="molecule type" value="Genomic_DNA"/>
</dbReference>
<evidence type="ECO:0000256" key="7">
    <source>
        <dbReference type="ARBA" id="ARBA00044047"/>
    </source>
</evidence>
<dbReference type="InterPro" id="IPR016135">
    <property type="entry name" value="UBQ-conjugating_enzyme/RWD"/>
</dbReference>
<dbReference type="AlphaFoldDB" id="A0A8H2VD15"/>
<evidence type="ECO:0000256" key="9">
    <source>
        <dbReference type="ARBA" id="ARBA00044092"/>
    </source>
</evidence>
<feature type="domain" description="UBC core" evidence="14">
    <location>
        <begin position="29"/>
        <end position="177"/>
    </location>
</feature>
<organism evidence="15 16">
    <name type="scientific">Maudiozyma barnettii</name>
    <dbReference type="NCBI Taxonomy" id="61262"/>
    <lineage>
        <taxon>Eukaryota</taxon>
        <taxon>Fungi</taxon>
        <taxon>Dikarya</taxon>
        <taxon>Ascomycota</taxon>
        <taxon>Saccharomycotina</taxon>
        <taxon>Saccharomycetes</taxon>
        <taxon>Saccharomycetales</taxon>
        <taxon>Saccharomycetaceae</taxon>
        <taxon>Maudiozyma</taxon>
    </lineage>
</organism>
<evidence type="ECO:0000256" key="8">
    <source>
        <dbReference type="ARBA" id="ARBA00044084"/>
    </source>
</evidence>